<evidence type="ECO:0000313" key="1">
    <source>
        <dbReference type="EMBL" id="GIY24128.1"/>
    </source>
</evidence>
<accession>A0AAV4RPE0</accession>
<dbReference type="EMBL" id="BPLQ01006636">
    <property type="protein sequence ID" value="GIY24128.1"/>
    <property type="molecule type" value="Genomic_DNA"/>
</dbReference>
<keyword evidence="2" id="KW-1185">Reference proteome</keyword>
<organism evidence="1 2">
    <name type="scientific">Caerostris darwini</name>
    <dbReference type="NCBI Taxonomy" id="1538125"/>
    <lineage>
        <taxon>Eukaryota</taxon>
        <taxon>Metazoa</taxon>
        <taxon>Ecdysozoa</taxon>
        <taxon>Arthropoda</taxon>
        <taxon>Chelicerata</taxon>
        <taxon>Arachnida</taxon>
        <taxon>Araneae</taxon>
        <taxon>Araneomorphae</taxon>
        <taxon>Entelegynae</taxon>
        <taxon>Araneoidea</taxon>
        <taxon>Araneidae</taxon>
        <taxon>Caerostris</taxon>
    </lineage>
</organism>
<name>A0AAV4RPE0_9ARAC</name>
<sequence length="157" mass="18305">MPPLDGKEQLSEISGIDQKSFLPPPGPPPPPLRLSCSNFRSFWNEREWRETSARLARRDDFLPEKRKGHFPDKRATIFANDISHFLLPFVLPSYSDIDEQRFHVVLVAQNAKQKSTFPLSCCCAVKMKETLRDLSDGIFRLRTKRMNRKFFVFVKSY</sequence>
<comment type="caution">
    <text evidence="1">The sequence shown here is derived from an EMBL/GenBank/DDBJ whole genome shotgun (WGS) entry which is preliminary data.</text>
</comment>
<gene>
    <name evidence="1" type="ORF">CDAR_579161</name>
</gene>
<evidence type="ECO:0000313" key="2">
    <source>
        <dbReference type="Proteomes" id="UP001054837"/>
    </source>
</evidence>
<proteinExistence type="predicted"/>
<protein>
    <submittedName>
        <fullName evidence="1">Uncharacterized protein</fullName>
    </submittedName>
</protein>
<dbReference type="Proteomes" id="UP001054837">
    <property type="component" value="Unassembled WGS sequence"/>
</dbReference>
<dbReference type="AlphaFoldDB" id="A0AAV4RPE0"/>
<reference evidence="1 2" key="1">
    <citation type="submission" date="2021-06" db="EMBL/GenBank/DDBJ databases">
        <title>Caerostris darwini draft genome.</title>
        <authorList>
            <person name="Kono N."/>
            <person name="Arakawa K."/>
        </authorList>
    </citation>
    <scope>NUCLEOTIDE SEQUENCE [LARGE SCALE GENOMIC DNA]</scope>
</reference>